<gene>
    <name evidence="7" type="ORF">Nstercoris_00552</name>
</gene>
<dbReference type="CDD" id="cd00130">
    <property type="entry name" value="PAS"/>
    <property type="match status" value="1"/>
</dbReference>
<dbReference type="SUPFAM" id="SSF55785">
    <property type="entry name" value="PYP-like sensor domain (PAS domain)"/>
    <property type="match status" value="1"/>
</dbReference>
<evidence type="ECO:0000256" key="4">
    <source>
        <dbReference type="SAM" id="Coils"/>
    </source>
</evidence>
<dbReference type="InterPro" id="IPR036890">
    <property type="entry name" value="HATPase_C_sf"/>
</dbReference>
<dbReference type="PANTHER" id="PTHR43065">
    <property type="entry name" value="SENSOR HISTIDINE KINASE"/>
    <property type="match status" value="1"/>
</dbReference>
<dbReference type="Gene3D" id="3.30.565.10">
    <property type="entry name" value="Histidine kinase-like ATPase, C-terminal domain"/>
    <property type="match status" value="1"/>
</dbReference>
<dbReference type="PRINTS" id="PR00344">
    <property type="entry name" value="BCTRLSENSOR"/>
</dbReference>
<dbReference type="InterPro" id="IPR005467">
    <property type="entry name" value="His_kinase_dom"/>
</dbReference>
<feature type="domain" description="Histidine kinase" evidence="5">
    <location>
        <begin position="201"/>
        <end position="406"/>
    </location>
</feature>
<protein>
    <recommendedName>
        <fullName evidence="2">histidine kinase</fullName>
        <ecNumber evidence="2">2.7.13.3</ecNumber>
    </recommendedName>
</protein>
<dbReference type="PROSITE" id="PS50109">
    <property type="entry name" value="HIS_KIN"/>
    <property type="match status" value="1"/>
</dbReference>
<dbReference type="EMBL" id="AP019755">
    <property type="protein sequence ID" value="BBL34321.1"/>
    <property type="molecule type" value="Genomic_DNA"/>
</dbReference>
<keyword evidence="7" id="KW-0808">Transferase</keyword>
<dbReference type="Gene3D" id="1.10.287.130">
    <property type="match status" value="1"/>
</dbReference>
<evidence type="ECO:0000313" key="7">
    <source>
        <dbReference type="EMBL" id="BBL34321.1"/>
    </source>
</evidence>
<dbReference type="Pfam" id="PF00512">
    <property type="entry name" value="HisKA"/>
    <property type="match status" value="1"/>
</dbReference>
<dbReference type="PROSITE" id="PS50112">
    <property type="entry name" value="PAS"/>
    <property type="match status" value="1"/>
</dbReference>
<dbReference type="SMART" id="SM00091">
    <property type="entry name" value="PAS"/>
    <property type="match status" value="1"/>
</dbReference>
<dbReference type="Gene3D" id="3.30.450.20">
    <property type="entry name" value="PAS domain"/>
    <property type="match status" value="1"/>
</dbReference>
<dbReference type="SUPFAM" id="SSF55874">
    <property type="entry name" value="ATPase domain of HSP90 chaperone/DNA topoisomerase II/histidine kinase"/>
    <property type="match status" value="1"/>
</dbReference>
<evidence type="ECO:0000313" key="8">
    <source>
        <dbReference type="Proteomes" id="UP000316473"/>
    </source>
</evidence>
<dbReference type="KEGG" id="nst:Nstercoris_00552"/>
<proteinExistence type="predicted"/>
<dbReference type="GO" id="GO:0000155">
    <property type="term" value="F:phosphorelay sensor kinase activity"/>
    <property type="evidence" value="ECO:0007669"/>
    <property type="project" value="InterPro"/>
</dbReference>
<dbReference type="Pfam" id="PF02518">
    <property type="entry name" value="HATPase_c"/>
    <property type="match status" value="1"/>
</dbReference>
<dbReference type="InterPro" id="IPR004358">
    <property type="entry name" value="Sig_transdc_His_kin-like_C"/>
</dbReference>
<sequence>MASKFSVLSMKIEVETDVTAESWANREQLKQAFVVFNQASNQLSEIYHELQQQVTRLTQELARTNQELQHELAAKKTLSQQLSQLLTALPGGVVVLDHQGCITRTNPAATRFLGEILLGAAWQQIKQERLQKTDEAGEWWVIKKEAAQIHVNVRRVFIENSVSDTTGESILLLHDITEAHALREQNRRNQRLAAMGEVAAGLAHQLRTPLSTALLYAGHLADETINIQNRGSFAAKTIERLQYLEHLISNMLQFVRGEPVSVGKVKLSAWLRKLQRVMTSQMQQRQLRFVVEDNSKGASLQVNQDALSNAVINLLDNAMQIAPAGSLVSLVCEATADQVKLVVSDEGPGINPALHEQVFEPFFTTRTEGTGLGLAIVHNLIRSMQGEIWVEATTEVGARFVICLPR</sequence>
<dbReference type="InterPro" id="IPR036097">
    <property type="entry name" value="HisK_dim/P_sf"/>
</dbReference>
<dbReference type="SMART" id="SM00388">
    <property type="entry name" value="HisKA"/>
    <property type="match status" value="1"/>
</dbReference>
<keyword evidence="3" id="KW-0597">Phosphoprotein</keyword>
<dbReference type="AlphaFoldDB" id="A0A4Y1YMR8"/>
<reference evidence="7 8" key="1">
    <citation type="submission" date="2019-06" db="EMBL/GenBank/DDBJ databases">
        <title>Nitrosomonas stercoris KYUHI-S whole genome shotgun sequence.</title>
        <authorList>
            <person name="Nakagawa T."/>
            <person name="Tsuchiya Y."/>
            <person name="Takahashi R."/>
        </authorList>
    </citation>
    <scope>NUCLEOTIDE SEQUENCE [LARGE SCALE GENOMIC DNA]</scope>
    <source>
        <strain evidence="7 8">KYUHI-S</strain>
    </source>
</reference>
<dbReference type="Pfam" id="PF13188">
    <property type="entry name" value="PAS_8"/>
    <property type="match status" value="1"/>
</dbReference>
<keyword evidence="8" id="KW-1185">Reference proteome</keyword>
<dbReference type="EC" id="2.7.13.3" evidence="2"/>
<evidence type="ECO:0000259" key="6">
    <source>
        <dbReference type="PROSITE" id="PS50112"/>
    </source>
</evidence>
<evidence type="ECO:0000256" key="1">
    <source>
        <dbReference type="ARBA" id="ARBA00000085"/>
    </source>
</evidence>
<dbReference type="InterPro" id="IPR003661">
    <property type="entry name" value="HisK_dim/P_dom"/>
</dbReference>
<accession>A0A4Y1YMR8</accession>
<dbReference type="CDD" id="cd00082">
    <property type="entry name" value="HisKA"/>
    <property type="match status" value="1"/>
</dbReference>
<dbReference type="PANTHER" id="PTHR43065:SF29">
    <property type="entry name" value="SENSOR PROTEIN KINASE FLES"/>
    <property type="match status" value="1"/>
</dbReference>
<comment type="catalytic activity">
    <reaction evidence="1">
        <text>ATP + protein L-histidine = ADP + protein N-phospho-L-histidine.</text>
        <dbReference type="EC" id="2.7.13.3"/>
    </reaction>
</comment>
<dbReference type="InterPro" id="IPR003594">
    <property type="entry name" value="HATPase_dom"/>
</dbReference>
<dbReference type="CDD" id="cd00075">
    <property type="entry name" value="HATPase"/>
    <property type="match status" value="1"/>
</dbReference>
<dbReference type="SUPFAM" id="SSF47384">
    <property type="entry name" value="Homodimeric domain of signal transducing histidine kinase"/>
    <property type="match status" value="1"/>
</dbReference>
<dbReference type="InterPro" id="IPR035965">
    <property type="entry name" value="PAS-like_dom_sf"/>
</dbReference>
<keyword evidence="4" id="KW-0175">Coiled coil</keyword>
<keyword evidence="7" id="KW-0418">Kinase</keyword>
<evidence type="ECO:0000256" key="3">
    <source>
        <dbReference type="ARBA" id="ARBA00022553"/>
    </source>
</evidence>
<name>A0A4Y1YMR8_9PROT</name>
<feature type="domain" description="PAS" evidence="6">
    <location>
        <begin position="78"/>
        <end position="114"/>
    </location>
</feature>
<evidence type="ECO:0000256" key="2">
    <source>
        <dbReference type="ARBA" id="ARBA00012438"/>
    </source>
</evidence>
<dbReference type="SMART" id="SM00387">
    <property type="entry name" value="HATPase_c"/>
    <property type="match status" value="1"/>
</dbReference>
<evidence type="ECO:0000259" key="5">
    <source>
        <dbReference type="PROSITE" id="PS50109"/>
    </source>
</evidence>
<dbReference type="InterPro" id="IPR000014">
    <property type="entry name" value="PAS"/>
</dbReference>
<feature type="coiled-coil region" evidence="4">
    <location>
        <begin position="40"/>
        <end position="81"/>
    </location>
</feature>
<dbReference type="Proteomes" id="UP000316473">
    <property type="component" value="Chromosome"/>
</dbReference>
<organism evidence="7 8">
    <name type="scientific">Nitrosomonas stercoris</name>
    <dbReference type="NCBI Taxonomy" id="1444684"/>
    <lineage>
        <taxon>Bacteria</taxon>
        <taxon>Pseudomonadati</taxon>
        <taxon>Pseudomonadota</taxon>
        <taxon>Betaproteobacteria</taxon>
        <taxon>Nitrosomonadales</taxon>
        <taxon>Nitrosomonadaceae</taxon>
        <taxon>Nitrosomonas</taxon>
    </lineage>
</organism>